<dbReference type="InterPro" id="IPR029058">
    <property type="entry name" value="AB_hydrolase_fold"/>
</dbReference>
<dbReference type="PROSITE" id="PS00122">
    <property type="entry name" value="CARBOXYLESTERASE_B_1"/>
    <property type="match status" value="1"/>
</dbReference>
<dbReference type="GO" id="GO:0016787">
    <property type="term" value="F:hydrolase activity"/>
    <property type="evidence" value="ECO:0007669"/>
    <property type="project" value="UniProtKB-KW"/>
</dbReference>
<evidence type="ECO:0000259" key="4">
    <source>
        <dbReference type="Pfam" id="PF00135"/>
    </source>
</evidence>
<name>A0A1I1FFK3_9ACTN</name>
<dbReference type="Pfam" id="PF00135">
    <property type="entry name" value="COesterase"/>
    <property type="match status" value="1"/>
</dbReference>
<evidence type="ECO:0000256" key="1">
    <source>
        <dbReference type="ARBA" id="ARBA00005964"/>
    </source>
</evidence>
<dbReference type="STRING" id="910347.SAMN05421773_101715"/>
<evidence type="ECO:0000313" key="5">
    <source>
        <dbReference type="EMBL" id="SFB98187.1"/>
    </source>
</evidence>
<keyword evidence="6" id="KW-1185">Reference proteome</keyword>
<proteinExistence type="inferred from homology"/>
<evidence type="ECO:0000256" key="3">
    <source>
        <dbReference type="RuleBase" id="RU361235"/>
    </source>
</evidence>
<dbReference type="InterPro" id="IPR019826">
    <property type="entry name" value="Carboxylesterase_B_AS"/>
</dbReference>
<accession>A0A1I1FFK3</accession>
<evidence type="ECO:0000313" key="6">
    <source>
        <dbReference type="Proteomes" id="UP000199207"/>
    </source>
</evidence>
<sequence length="538" mass="57985">MTMGATTGALVARTTAGDVAGVREGALTVFRGVPYARPPLGELRFSSPRMPVPWTGVRDATRYAPAFLQSGAAGPGSSEDALYANVWTPGTDRPRPVLVYIHGGGWQVGAGSVPTFHGHRLAERGDLVVVNFNYRLGVFGWGMHEELADPATGLCANWGLQDQIAALHWVRENIAAFGGDPDNITLCGTSAGGTTAWQLALLPEFHGTVRRLIAISAAHPWQPAGSLTPADAHTVYGTLAADLGTTVPGLREVPAEALHQAWLRFFSAAPAARPVDSGREYRGPVADGGVITAFPWQLPTPAVPLMTVFNRTEGSFFTDPHSVSFPPAPPVPTDHAELRDRVREVLLKGAVRVDDALVDACLSAYREAARAERLPHDPRTLWTEIWGDGLFRYQIVRMAERHARTRGASPQYVMEFAHPVRPPHFGTPHDATSKFLFGSHAEPGLVDQFGDGPDERLVSRTFMDLVASFARDGAPAAGPVPHWPVFDPDRETTLILGGPGTARVAALPKLRQLGFWDRAGWVPSPRPADPAEHTPDNH</sequence>
<dbReference type="InterPro" id="IPR002018">
    <property type="entry name" value="CarbesteraseB"/>
</dbReference>
<feature type="domain" description="Carboxylesterase type B" evidence="4">
    <location>
        <begin position="11"/>
        <end position="516"/>
    </location>
</feature>
<comment type="similarity">
    <text evidence="1 3">Belongs to the type-B carboxylesterase/lipase family.</text>
</comment>
<keyword evidence="2 3" id="KW-0378">Hydrolase</keyword>
<dbReference type="OrthoDB" id="3199405at2"/>
<dbReference type="RefSeq" id="WP_093837075.1">
    <property type="nucleotide sequence ID" value="NZ_FOLM01000001.1"/>
</dbReference>
<reference evidence="5 6" key="1">
    <citation type="submission" date="2016-10" db="EMBL/GenBank/DDBJ databases">
        <authorList>
            <person name="de Groot N.N."/>
        </authorList>
    </citation>
    <scope>NUCLEOTIDE SEQUENCE [LARGE SCALE GENOMIC DNA]</scope>
    <source>
        <strain evidence="5 6">CGMCC 4.5739</strain>
    </source>
</reference>
<organism evidence="5 6">
    <name type="scientific">Streptomyces aidingensis</name>
    <dbReference type="NCBI Taxonomy" id="910347"/>
    <lineage>
        <taxon>Bacteria</taxon>
        <taxon>Bacillati</taxon>
        <taxon>Actinomycetota</taxon>
        <taxon>Actinomycetes</taxon>
        <taxon>Kitasatosporales</taxon>
        <taxon>Streptomycetaceae</taxon>
        <taxon>Streptomyces</taxon>
    </lineage>
</organism>
<dbReference type="SUPFAM" id="SSF53474">
    <property type="entry name" value="alpha/beta-Hydrolases"/>
    <property type="match status" value="1"/>
</dbReference>
<dbReference type="Proteomes" id="UP000199207">
    <property type="component" value="Unassembled WGS sequence"/>
</dbReference>
<dbReference type="EMBL" id="FOLM01000001">
    <property type="protein sequence ID" value="SFB98187.1"/>
    <property type="molecule type" value="Genomic_DNA"/>
</dbReference>
<dbReference type="InterPro" id="IPR050309">
    <property type="entry name" value="Type-B_Carboxylest/Lipase"/>
</dbReference>
<dbReference type="PANTHER" id="PTHR11559">
    <property type="entry name" value="CARBOXYLESTERASE"/>
    <property type="match status" value="1"/>
</dbReference>
<dbReference type="AlphaFoldDB" id="A0A1I1FFK3"/>
<gene>
    <name evidence="5" type="ORF">SAMN05421773_101715</name>
</gene>
<dbReference type="Gene3D" id="3.40.50.1820">
    <property type="entry name" value="alpha/beta hydrolase"/>
    <property type="match status" value="1"/>
</dbReference>
<protein>
    <recommendedName>
        <fullName evidence="3">Carboxylic ester hydrolase</fullName>
        <ecNumber evidence="3">3.1.1.-</ecNumber>
    </recommendedName>
</protein>
<dbReference type="EC" id="3.1.1.-" evidence="3"/>
<evidence type="ECO:0000256" key="2">
    <source>
        <dbReference type="ARBA" id="ARBA00022801"/>
    </source>
</evidence>